<reference evidence="1 2" key="1">
    <citation type="submission" date="2021-06" db="EMBL/GenBank/DDBJ databases">
        <authorList>
            <person name="Palmer J.M."/>
        </authorList>
    </citation>
    <scope>NUCLEOTIDE SEQUENCE [LARGE SCALE GENOMIC DNA]</scope>
    <source>
        <strain evidence="1 2">AS_MEX2019</strain>
        <tissue evidence="1">Muscle</tissue>
    </source>
</reference>
<comment type="caution">
    <text evidence="1">The sequence shown here is derived from an EMBL/GenBank/DDBJ whole genome shotgun (WGS) entry which is preliminary data.</text>
</comment>
<feature type="non-terminal residue" evidence="1">
    <location>
        <position position="1"/>
    </location>
</feature>
<proteinExistence type="predicted"/>
<evidence type="ECO:0000313" key="1">
    <source>
        <dbReference type="EMBL" id="MEQ2304054.1"/>
    </source>
</evidence>
<gene>
    <name evidence="1" type="ORF">AMECASPLE_023137</name>
</gene>
<protein>
    <submittedName>
        <fullName evidence="1">Uncharacterized protein</fullName>
    </submittedName>
</protein>
<dbReference type="Proteomes" id="UP001469553">
    <property type="component" value="Unassembled WGS sequence"/>
</dbReference>
<organism evidence="1 2">
    <name type="scientific">Ameca splendens</name>
    <dbReference type="NCBI Taxonomy" id="208324"/>
    <lineage>
        <taxon>Eukaryota</taxon>
        <taxon>Metazoa</taxon>
        <taxon>Chordata</taxon>
        <taxon>Craniata</taxon>
        <taxon>Vertebrata</taxon>
        <taxon>Euteleostomi</taxon>
        <taxon>Actinopterygii</taxon>
        <taxon>Neopterygii</taxon>
        <taxon>Teleostei</taxon>
        <taxon>Neoteleostei</taxon>
        <taxon>Acanthomorphata</taxon>
        <taxon>Ovalentaria</taxon>
        <taxon>Atherinomorphae</taxon>
        <taxon>Cyprinodontiformes</taxon>
        <taxon>Goodeidae</taxon>
        <taxon>Ameca</taxon>
    </lineage>
</organism>
<evidence type="ECO:0000313" key="2">
    <source>
        <dbReference type="Proteomes" id="UP001469553"/>
    </source>
</evidence>
<dbReference type="EMBL" id="JAHRIP010058539">
    <property type="protein sequence ID" value="MEQ2304054.1"/>
    <property type="molecule type" value="Genomic_DNA"/>
</dbReference>
<accession>A0ABV0ZDU2</accession>
<name>A0ABV0ZDU2_9TELE</name>
<keyword evidence="2" id="KW-1185">Reference proteome</keyword>
<sequence length="99" mass="10782">DFLMALKVLKLLAPLMTEEQTSVKLGFLLYTVDEEGAVCGCAAPGDACEASVTSSVSELIHPNHVLPALKSFSEQQIPVKQVFTRHGLKRCTVGRKRLL</sequence>